<dbReference type="STRING" id="1224163.B841_09335"/>
<dbReference type="SUPFAM" id="SSF56059">
    <property type="entry name" value="Glutathione synthetase ATP-binding domain-like"/>
    <property type="match status" value="1"/>
</dbReference>
<sequence>MNILLSSVGRRPYLVRWFCEALTANGIDGKVIAADLDPRSPSRAFADDFVEAPRVTDPGYRQWLQSFLADHEVRLAVSINDFELSTWAQLPTTPEWDPLVRLTAESQRLVEDKYAMSLAFAEQGMNVPQTWLGGSTGRAVDETREGCGFVVKGRFGSASRGLRFTDVAGLNAAVAEATREVTDQQGRPAHEQRAIDPRELVIVQDRIVGPEYGLDVVCDLDNTYAGVLARRKIDMRSGETDRAESVAADDFVDVARRLADVVPHAGTIDVDVMVDADGTPYVIDVNPRFGGGYPFSHLAGARVPHAYVAWAAGLPAPDEWLRTDAGVVSGKYVETVRII</sequence>
<accession>S5T3W6</accession>
<dbReference type="EMBL" id="CP003924">
    <property type="protein sequence ID" value="AGS35340.1"/>
    <property type="molecule type" value="Genomic_DNA"/>
</dbReference>
<reference evidence="3 4" key="1">
    <citation type="submission" date="2012-11" db="EMBL/GenBank/DDBJ databases">
        <title>The complete genome sequence of Corynebacterium maris Coryn-1 (=DSM 45190).</title>
        <authorList>
            <person name="Schaffert L."/>
            <person name="Albersmeier A."/>
            <person name="Kalinowski J."/>
            <person name="Ruckert C."/>
        </authorList>
    </citation>
    <scope>NUCLEOTIDE SEQUENCE [LARGE SCALE GENOMIC DNA]</scope>
    <source>
        <strain evidence="4">Coryn-1</strain>
    </source>
</reference>
<keyword evidence="4" id="KW-1185">Reference proteome</keyword>
<dbReference type="PATRIC" id="fig|1224163.3.peg.1878"/>
<dbReference type="Proteomes" id="UP000015388">
    <property type="component" value="Chromosome"/>
</dbReference>
<feature type="domain" description="ATP-grasp" evidence="2">
    <location>
        <begin position="117"/>
        <end position="312"/>
    </location>
</feature>
<name>S5T3W6_9CORY</name>
<organism evidence="3 4">
    <name type="scientific">Corynebacterium maris DSM 45190</name>
    <dbReference type="NCBI Taxonomy" id="1224163"/>
    <lineage>
        <taxon>Bacteria</taxon>
        <taxon>Bacillati</taxon>
        <taxon>Actinomycetota</taxon>
        <taxon>Actinomycetes</taxon>
        <taxon>Mycobacteriales</taxon>
        <taxon>Corynebacteriaceae</taxon>
        <taxon>Corynebacterium</taxon>
    </lineage>
</organism>
<dbReference type="Gene3D" id="3.30.470.20">
    <property type="entry name" value="ATP-grasp fold, B domain"/>
    <property type="match status" value="1"/>
</dbReference>
<dbReference type="PROSITE" id="PS50975">
    <property type="entry name" value="ATP_GRASP"/>
    <property type="match status" value="1"/>
</dbReference>
<dbReference type="RefSeq" id="WP_020935273.1">
    <property type="nucleotide sequence ID" value="NC_021915.1"/>
</dbReference>
<dbReference type="InterPro" id="IPR011761">
    <property type="entry name" value="ATP-grasp"/>
</dbReference>
<gene>
    <name evidence="3" type="ORF">B841_09335</name>
</gene>
<evidence type="ECO:0000256" key="1">
    <source>
        <dbReference type="PROSITE-ProRule" id="PRU00409"/>
    </source>
</evidence>
<proteinExistence type="predicted"/>
<dbReference type="AlphaFoldDB" id="S5T3W6"/>
<dbReference type="Pfam" id="PF02655">
    <property type="entry name" value="ATP-grasp_3"/>
    <property type="match status" value="1"/>
</dbReference>
<dbReference type="OrthoDB" id="24041at2"/>
<protein>
    <recommendedName>
        <fullName evidence="2">ATP-grasp domain-containing protein</fullName>
    </recommendedName>
</protein>
<dbReference type="GO" id="GO:0005524">
    <property type="term" value="F:ATP binding"/>
    <property type="evidence" value="ECO:0007669"/>
    <property type="project" value="UniProtKB-UniRule"/>
</dbReference>
<dbReference type="KEGG" id="cmd:B841_09335"/>
<dbReference type="InterPro" id="IPR003806">
    <property type="entry name" value="ATP-grasp_PylC-type"/>
</dbReference>
<dbReference type="Pfam" id="PF21360">
    <property type="entry name" value="PylC-like_N"/>
    <property type="match status" value="1"/>
</dbReference>
<dbReference type="eggNOG" id="COG0189">
    <property type="taxonomic scope" value="Bacteria"/>
</dbReference>
<evidence type="ECO:0000259" key="2">
    <source>
        <dbReference type="PROSITE" id="PS50975"/>
    </source>
</evidence>
<dbReference type="Gene3D" id="3.40.50.20">
    <property type="match status" value="1"/>
</dbReference>
<dbReference type="InterPro" id="IPR048764">
    <property type="entry name" value="PylC_N"/>
</dbReference>
<evidence type="ECO:0000313" key="4">
    <source>
        <dbReference type="Proteomes" id="UP000015388"/>
    </source>
</evidence>
<dbReference type="GO" id="GO:0046872">
    <property type="term" value="F:metal ion binding"/>
    <property type="evidence" value="ECO:0007669"/>
    <property type="project" value="InterPro"/>
</dbReference>
<evidence type="ECO:0000313" key="3">
    <source>
        <dbReference type="EMBL" id="AGS35340.1"/>
    </source>
</evidence>
<keyword evidence="1" id="KW-0067">ATP-binding</keyword>
<keyword evidence="1" id="KW-0547">Nucleotide-binding</keyword>
<dbReference type="HOGENOM" id="CLU_052967_0_0_11"/>